<comment type="caution">
    <text evidence="2">The sequence shown here is derived from an EMBL/GenBank/DDBJ whole genome shotgun (WGS) entry which is preliminary data.</text>
</comment>
<feature type="non-terminal residue" evidence="2">
    <location>
        <position position="67"/>
    </location>
</feature>
<dbReference type="Proteomes" id="UP000789831">
    <property type="component" value="Unassembled WGS sequence"/>
</dbReference>
<reference evidence="2" key="1">
    <citation type="submission" date="2021-06" db="EMBL/GenBank/DDBJ databases">
        <authorList>
            <person name="Kallberg Y."/>
            <person name="Tangrot J."/>
            <person name="Rosling A."/>
        </authorList>
    </citation>
    <scope>NUCLEOTIDE SEQUENCE</scope>
    <source>
        <strain evidence="2">MT106</strain>
    </source>
</reference>
<evidence type="ECO:0000313" key="3">
    <source>
        <dbReference type="Proteomes" id="UP000789831"/>
    </source>
</evidence>
<proteinExistence type="predicted"/>
<organism evidence="2 3">
    <name type="scientific">Ambispora gerdemannii</name>
    <dbReference type="NCBI Taxonomy" id="144530"/>
    <lineage>
        <taxon>Eukaryota</taxon>
        <taxon>Fungi</taxon>
        <taxon>Fungi incertae sedis</taxon>
        <taxon>Mucoromycota</taxon>
        <taxon>Glomeromycotina</taxon>
        <taxon>Glomeromycetes</taxon>
        <taxon>Archaeosporales</taxon>
        <taxon>Ambisporaceae</taxon>
        <taxon>Ambispora</taxon>
    </lineage>
</organism>
<sequence length="67" mass="7938">NKIEKKLEKLQKLIETIESQLEEALELLRDKKARQELDEFGEPLILEEGLCSLIDEYTNEEEVEEDF</sequence>
<gene>
    <name evidence="2" type="ORF">AGERDE_LOCUS10625</name>
</gene>
<keyword evidence="1" id="KW-0175">Coiled coil</keyword>
<dbReference type="EMBL" id="CAJVPL010003460">
    <property type="protein sequence ID" value="CAG8633213.1"/>
    <property type="molecule type" value="Genomic_DNA"/>
</dbReference>
<evidence type="ECO:0000313" key="2">
    <source>
        <dbReference type="EMBL" id="CAG8633213.1"/>
    </source>
</evidence>
<name>A0A9N9DAY4_9GLOM</name>
<dbReference type="AlphaFoldDB" id="A0A9N9DAY4"/>
<keyword evidence="3" id="KW-1185">Reference proteome</keyword>
<accession>A0A9N9DAY4</accession>
<dbReference type="OrthoDB" id="2439115at2759"/>
<feature type="coiled-coil region" evidence="1">
    <location>
        <begin position="3"/>
        <end position="38"/>
    </location>
</feature>
<evidence type="ECO:0000256" key="1">
    <source>
        <dbReference type="SAM" id="Coils"/>
    </source>
</evidence>
<protein>
    <submittedName>
        <fullName evidence="2">12850_t:CDS:1</fullName>
    </submittedName>
</protein>